<evidence type="ECO:0000256" key="1">
    <source>
        <dbReference type="ARBA" id="ARBA00006914"/>
    </source>
</evidence>
<dbReference type="InterPro" id="IPR003960">
    <property type="entry name" value="ATPase_AAA_CS"/>
</dbReference>
<keyword evidence="3" id="KW-0067">ATP-binding</keyword>
<dbReference type="InterPro" id="IPR003593">
    <property type="entry name" value="AAA+_ATPase"/>
</dbReference>
<feature type="domain" description="AAA+ ATPase" evidence="4">
    <location>
        <begin position="121"/>
        <end position="253"/>
    </location>
</feature>
<dbReference type="InterPro" id="IPR003959">
    <property type="entry name" value="ATPase_AAA_core"/>
</dbReference>
<dbReference type="EMBL" id="LAZR01001230">
    <property type="protein sequence ID" value="KKN48255.1"/>
    <property type="molecule type" value="Genomic_DNA"/>
</dbReference>
<comment type="similarity">
    <text evidence="1">Belongs to the AAA ATPase family.</text>
</comment>
<dbReference type="PANTHER" id="PTHR23073">
    <property type="entry name" value="26S PROTEASOME REGULATORY SUBUNIT"/>
    <property type="match status" value="1"/>
</dbReference>
<dbReference type="InterPro" id="IPR027417">
    <property type="entry name" value="P-loop_NTPase"/>
</dbReference>
<dbReference type="GO" id="GO:0005524">
    <property type="term" value="F:ATP binding"/>
    <property type="evidence" value="ECO:0007669"/>
    <property type="project" value="UniProtKB-KW"/>
</dbReference>
<name>A0A0F9QVD1_9ZZZZ</name>
<evidence type="ECO:0000256" key="2">
    <source>
        <dbReference type="ARBA" id="ARBA00022741"/>
    </source>
</evidence>
<evidence type="ECO:0000259" key="4">
    <source>
        <dbReference type="SMART" id="SM00382"/>
    </source>
</evidence>
<gene>
    <name evidence="5" type="ORF">LCGC14_0654670</name>
</gene>
<organism evidence="5">
    <name type="scientific">marine sediment metagenome</name>
    <dbReference type="NCBI Taxonomy" id="412755"/>
    <lineage>
        <taxon>unclassified sequences</taxon>
        <taxon>metagenomes</taxon>
        <taxon>ecological metagenomes</taxon>
    </lineage>
</organism>
<evidence type="ECO:0000256" key="3">
    <source>
        <dbReference type="ARBA" id="ARBA00022840"/>
    </source>
</evidence>
<sequence length="374" mass="42193">MEYLPKEIVKIIEWGLKGDPERVNIYLNKLIEKLMQEGDVDAMKRLRALQEKAASPVTTSAIGYNRQLPVDGESRLELADEEILDPKNYKVILDTNTHSLIEEFIAFVKNVDELEAHGIYLSPSLITYGPPGTGKTQLARYIAGRLGMPLVIARTDALISSFLGSTSKNLRNLFDHVSQRSCILFLDEIDALAKLRDDHQELGELKRVVVSLLQNLDAMSHHTVLLAATNHEHLLDPAIWRRFSFKIPLKVPEEKERKELLKLYFGSFQKGLNFDLFTSLTNTMTGSDIRTLALDAIRDTVINKLDTVNSDRLVWSCIRICLNNNIITENPSSQDLKAIKKLNSTYFTGLKLAEMFGVSPATISRKLGKREANE</sequence>
<accession>A0A0F9QVD1</accession>
<keyword evidence="2" id="KW-0547">Nucleotide-binding</keyword>
<dbReference type="Pfam" id="PF00004">
    <property type="entry name" value="AAA"/>
    <property type="match status" value="1"/>
</dbReference>
<dbReference type="GO" id="GO:0016887">
    <property type="term" value="F:ATP hydrolysis activity"/>
    <property type="evidence" value="ECO:0007669"/>
    <property type="project" value="InterPro"/>
</dbReference>
<dbReference type="CDD" id="cd19481">
    <property type="entry name" value="RecA-like_protease"/>
    <property type="match status" value="1"/>
</dbReference>
<reference evidence="5" key="1">
    <citation type="journal article" date="2015" name="Nature">
        <title>Complex archaea that bridge the gap between prokaryotes and eukaryotes.</title>
        <authorList>
            <person name="Spang A."/>
            <person name="Saw J.H."/>
            <person name="Jorgensen S.L."/>
            <person name="Zaremba-Niedzwiedzka K."/>
            <person name="Martijn J."/>
            <person name="Lind A.E."/>
            <person name="van Eijk R."/>
            <person name="Schleper C."/>
            <person name="Guy L."/>
            <person name="Ettema T.J."/>
        </authorList>
    </citation>
    <scope>NUCLEOTIDE SEQUENCE</scope>
</reference>
<dbReference type="AlphaFoldDB" id="A0A0F9QVD1"/>
<dbReference type="InterPro" id="IPR050221">
    <property type="entry name" value="26S_Proteasome_ATPase"/>
</dbReference>
<evidence type="ECO:0000313" key="5">
    <source>
        <dbReference type="EMBL" id="KKN48255.1"/>
    </source>
</evidence>
<comment type="caution">
    <text evidence="5">The sequence shown here is derived from an EMBL/GenBank/DDBJ whole genome shotgun (WGS) entry which is preliminary data.</text>
</comment>
<dbReference type="Gene3D" id="3.40.50.300">
    <property type="entry name" value="P-loop containing nucleotide triphosphate hydrolases"/>
    <property type="match status" value="1"/>
</dbReference>
<dbReference type="SMART" id="SM00382">
    <property type="entry name" value="AAA"/>
    <property type="match status" value="1"/>
</dbReference>
<dbReference type="PROSITE" id="PS00674">
    <property type="entry name" value="AAA"/>
    <property type="match status" value="1"/>
</dbReference>
<dbReference type="SUPFAM" id="SSF52540">
    <property type="entry name" value="P-loop containing nucleoside triphosphate hydrolases"/>
    <property type="match status" value="1"/>
</dbReference>
<proteinExistence type="inferred from homology"/>
<protein>
    <recommendedName>
        <fullName evidence="4">AAA+ ATPase domain-containing protein</fullName>
    </recommendedName>
</protein>